<feature type="repeat" description="PPR" evidence="2">
    <location>
        <begin position="113"/>
        <end position="147"/>
    </location>
</feature>
<gene>
    <name evidence="3" type="ORF">AXF42_Ash001448</name>
</gene>
<keyword evidence="1" id="KW-0677">Repeat</keyword>
<dbReference type="EMBL" id="KZ451950">
    <property type="protein sequence ID" value="PKA59354.1"/>
    <property type="molecule type" value="Genomic_DNA"/>
</dbReference>
<keyword evidence="3" id="KW-0808">Transferase</keyword>
<proteinExistence type="predicted"/>
<dbReference type="AlphaFoldDB" id="A0A2I0AUX6"/>
<dbReference type="PANTHER" id="PTHR47801:SF1">
    <property type="entry name" value="OS05G0145600 PROTEIN"/>
    <property type="match status" value="1"/>
</dbReference>
<dbReference type="STRING" id="1088818.A0A2I0AUX6"/>
<dbReference type="InterPro" id="IPR002885">
    <property type="entry name" value="PPR_rpt"/>
</dbReference>
<evidence type="ECO:0000313" key="4">
    <source>
        <dbReference type="Proteomes" id="UP000236161"/>
    </source>
</evidence>
<dbReference type="PANTHER" id="PTHR47801">
    <property type="entry name" value="OS05G0145600 PROTEIN"/>
    <property type="match status" value="1"/>
</dbReference>
<dbReference type="GO" id="GO:0008168">
    <property type="term" value="F:methyltransferase activity"/>
    <property type="evidence" value="ECO:0007669"/>
    <property type="project" value="UniProtKB-KW"/>
</dbReference>
<organism evidence="3 4">
    <name type="scientific">Apostasia shenzhenica</name>
    <dbReference type="NCBI Taxonomy" id="1088818"/>
    <lineage>
        <taxon>Eukaryota</taxon>
        <taxon>Viridiplantae</taxon>
        <taxon>Streptophyta</taxon>
        <taxon>Embryophyta</taxon>
        <taxon>Tracheophyta</taxon>
        <taxon>Spermatophyta</taxon>
        <taxon>Magnoliopsida</taxon>
        <taxon>Liliopsida</taxon>
        <taxon>Asparagales</taxon>
        <taxon>Orchidaceae</taxon>
        <taxon>Apostasioideae</taxon>
        <taxon>Apostasia</taxon>
    </lineage>
</organism>
<dbReference type="EC" id="2.1.1.204" evidence="3"/>
<keyword evidence="3" id="KW-0489">Methyltransferase</keyword>
<name>A0A2I0AUX6_9ASPA</name>
<dbReference type="FunFam" id="1.25.40.10:FF:000388">
    <property type="entry name" value="Pentatricopeptide repeat-containing protein, mitochondrial"/>
    <property type="match status" value="1"/>
</dbReference>
<dbReference type="GO" id="GO:0005739">
    <property type="term" value="C:mitochondrion"/>
    <property type="evidence" value="ECO:0007669"/>
    <property type="project" value="TreeGrafter"/>
</dbReference>
<accession>A0A2I0AUX6</accession>
<evidence type="ECO:0000256" key="1">
    <source>
        <dbReference type="ARBA" id="ARBA00022737"/>
    </source>
</evidence>
<sequence>MIDRKIQKSEETTIYFQSKQNSNNRISFYLFNRNNGAKNITSVTFRTSSLRARRRRKTEGNLLRDVYDDMILDAVQPLRDTFHLLIVGAMKSNRLQDAFFFRDEMKSMGLPPDVNLYNFLISACGKTKNSDAAIKLLEEMKNNKVKLKGETYICLLNACAATGRTDQVHAIVRDMTAAGLGLNKFCYAALIAAFKNKRPTTDETLAKIIELVKQSKGWSSVETSSDGGENLMMNVSEEELYNIPTAEYAHRRGFFNRKLTVYHVALHACAGLKSKETMEEVLDMLKQDGHSYDAFIVIQAIRCYFLCGDTESAVKMFEDYISSRPPVVELYTTLIEGAMLEQTPQRMKIAFDYLEKMNARGFFLNTRQGSDLLLMTRKWKHGDYVNANYIWDLLQSRKVNPSLSAVEAYYNGLKVGSFGIIFKSVECLASVSFQNKCVFVVVLHLSAPYLASRLQWGSCL</sequence>
<evidence type="ECO:0000313" key="3">
    <source>
        <dbReference type="EMBL" id="PKA59354.1"/>
    </source>
</evidence>
<keyword evidence="4" id="KW-1185">Reference proteome</keyword>
<dbReference type="Pfam" id="PF13041">
    <property type="entry name" value="PPR_2"/>
    <property type="match status" value="1"/>
</dbReference>
<dbReference type="OrthoDB" id="185373at2759"/>
<dbReference type="NCBIfam" id="TIGR00756">
    <property type="entry name" value="PPR"/>
    <property type="match status" value="1"/>
</dbReference>
<dbReference type="PROSITE" id="PS51375">
    <property type="entry name" value="PPR"/>
    <property type="match status" value="1"/>
</dbReference>
<dbReference type="GO" id="GO:0032259">
    <property type="term" value="P:methylation"/>
    <property type="evidence" value="ECO:0007669"/>
    <property type="project" value="UniProtKB-KW"/>
</dbReference>
<reference evidence="3 4" key="1">
    <citation type="journal article" date="2017" name="Nature">
        <title>The Apostasia genome and the evolution of orchids.</title>
        <authorList>
            <person name="Zhang G.Q."/>
            <person name="Liu K.W."/>
            <person name="Li Z."/>
            <person name="Lohaus R."/>
            <person name="Hsiao Y.Y."/>
            <person name="Niu S.C."/>
            <person name="Wang J.Y."/>
            <person name="Lin Y.C."/>
            <person name="Xu Q."/>
            <person name="Chen L.J."/>
            <person name="Yoshida K."/>
            <person name="Fujiwara S."/>
            <person name="Wang Z.W."/>
            <person name="Zhang Y.Q."/>
            <person name="Mitsuda N."/>
            <person name="Wang M."/>
            <person name="Liu G.H."/>
            <person name="Pecoraro L."/>
            <person name="Huang H.X."/>
            <person name="Xiao X.J."/>
            <person name="Lin M."/>
            <person name="Wu X.Y."/>
            <person name="Wu W.L."/>
            <person name="Chen Y.Y."/>
            <person name="Chang S.B."/>
            <person name="Sakamoto S."/>
            <person name="Ohme-Takagi M."/>
            <person name="Yagi M."/>
            <person name="Zeng S.J."/>
            <person name="Shen C.Y."/>
            <person name="Yeh C.M."/>
            <person name="Luo Y.B."/>
            <person name="Tsai W.C."/>
            <person name="Van de Peer Y."/>
            <person name="Liu Z.J."/>
        </authorList>
    </citation>
    <scope>NUCLEOTIDE SEQUENCE [LARGE SCALE GENOMIC DNA]</scope>
    <source>
        <strain evidence="4">cv. Shenzhen</strain>
        <tissue evidence="3">Stem</tissue>
    </source>
</reference>
<dbReference type="Pfam" id="PF01535">
    <property type="entry name" value="PPR"/>
    <property type="match status" value="1"/>
</dbReference>
<protein>
    <submittedName>
        <fullName evidence="3">Pentatricopeptide repeat-containing protein</fullName>
        <ecNumber evidence="3">2.1.1.204</ecNumber>
    </submittedName>
</protein>
<evidence type="ECO:0000256" key="2">
    <source>
        <dbReference type="PROSITE-ProRule" id="PRU00708"/>
    </source>
</evidence>
<dbReference type="InterPro" id="IPR011990">
    <property type="entry name" value="TPR-like_helical_dom_sf"/>
</dbReference>
<dbReference type="Gene3D" id="1.25.40.10">
    <property type="entry name" value="Tetratricopeptide repeat domain"/>
    <property type="match status" value="2"/>
</dbReference>
<dbReference type="Proteomes" id="UP000236161">
    <property type="component" value="Unassembled WGS sequence"/>
</dbReference>